<evidence type="ECO:0000313" key="1">
    <source>
        <dbReference type="EMBL" id="KAJ1674794.1"/>
    </source>
</evidence>
<comment type="caution">
    <text evidence="1">The sequence shown here is derived from an EMBL/GenBank/DDBJ whole genome shotgun (WGS) entry which is preliminary data.</text>
</comment>
<organism evidence="1 2">
    <name type="scientific">Spiromyces aspiralis</name>
    <dbReference type="NCBI Taxonomy" id="68401"/>
    <lineage>
        <taxon>Eukaryota</taxon>
        <taxon>Fungi</taxon>
        <taxon>Fungi incertae sedis</taxon>
        <taxon>Zoopagomycota</taxon>
        <taxon>Kickxellomycotina</taxon>
        <taxon>Kickxellomycetes</taxon>
        <taxon>Kickxellales</taxon>
        <taxon>Kickxellaceae</taxon>
        <taxon>Spiromyces</taxon>
    </lineage>
</organism>
<gene>
    <name evidence="1" type="ORF">EV182_002546</name>
</gene>
<dbReference type="Proteomes" id="UP001145114">
    <property type="component" value="Unassembled WGS sequence"/>
</dbReference>
<reference evidence="1" key="1">
    <citation type="submission" date="2022-06" db="EMBL/GenBank/DDBJ databases">
        <title>Phylogenomic reconstructions and comparative analyses of Kickxellomycotina fungi.</title>
        <authorList>
            <person name="Reynolds N.K."/>
            <person name="Stajich J.E."/>
            <person name="Barry K."/>
            <person name="Grigoriev I.V."/>
            <person name="Crous P."/>
            <person name="Smith M.E."/>
        </authorList>
    </citation>
    <scope>NUCLEOTIDE SEQUENCE</scope>
    <source>
        <strain evidence="1">RSA 2271</strain>
    </source>
</reference>
<evidence type="ECO:0000313" key="2">
    <source>
        <dbReference type="Proteomes" id="UP001145114"/>
    </source>
</evidence>
<feature type="non-terminal residue" evidence="1">
    <location>
        <position position="55"/>
    </location>
</feature>
<protein>
    <submittedName>
        <fullName evidence="1">Uncharacterized protein</fullName>
    </submittedName>
</protein>
<dbReference type="EMBL" id="JAMZIH010005681">
    <property type="protein sequence ID" value="KAJ1674794.1"/>
    <property type="molecule type" value="Genomic_DNA"/>
</dbReference>
<keyword evidence="2" id="KW-1185">Reference proteome</keyword>
<name>A0ACC1HKG4_9FUNG</name>
<proteinExistence type="predicted"/>
<accession>A0ACC1HKG4</accession>
<sequence>MSSDSIQFRAISGARTEEGLCYLLEIGETSILLDCGSYDDYNEERLRALKRIARN</sequence>